<evidence type="ECO:0000256" key="1">
    <source>
        <dbReference type="SAM" id="MobiDB-lite"/>
    </source>
</evidence>
<name>A0AB34L518_9PEZI</name>
<evidence type="ECO:0008006" key="4">
    <source>
        <dbReference type="Google" id="ProtNLM"/>
    </source>
</evidence>
<proteinExistence type="predicted"/>
<dbReference type="AlphaFoldDB" id="A0AB34L518"/>
<evidence type="ECO:0000313" key="3">
    <source>
        <dbReference type="Proteomes" id="UP000803884"/>
    </source>
</evidence>
<feature type="compositionally biased region" description="Basic and acidic residues" evidence="1">
    <location>
        <begin position="12"/>
        <end position="25"/>
    </location>
</feature>
<gene>
    <name evidence="2" type="ORF">WHR41_00094</name>
</gene>
<dbReference type="RefSeq" id="XP_069234086.1">
    <property type="nucleotide sequence ID" value="XM_069368700.1"/>
</dbReference>
<keyword evidence="3" id="KW-1185">Reference proteome</keyword>
<dbReference type="Proteomes" id="UP000803884">
    <property type="component" value="Unassembled WGS sequence"/>
</dbReference>
<dbReference type="EMBL" id="JAAQHG020000001">
    <property type="protein sequence ID" value="KAL1590981.1"/>
    <property type="molecule type" value="Genomic_DNA"/>
</dbReference>
<feature type="region of interest" description="Disordered" evidence="1">
    <location>
        <begin position="9"/>
        <end position="58"/>
    </location>
</feature>
<protein>
    <recommendedName>
        <fullName evidence="4">BTB domain-containing protein</fullName>
    </recommendedName>
</protein>
<evidence type="ECO:0000313" key="2">
    <source>
        <dbReference type="EMBL" id="KAL1590981.1"/>
    </source>
</evidence>
<comment type="caution">
    <text evidence="2">The sequence shown here is derived from an EMBL/GenBank/DDBJ whole genome shotgun (WGS) entry which is preliminary data.</text>
</comment>
<dbReference type="GeneID" id="96001538"/>
<sequence>MLSRIFALVSTNKDEQDGKRKRESTEETAGSKATKRKCGNGTKIHNADELSDDDDLPAGDPPNPHGFICLKTKVYYVELNEKTNAVIKRKRGMTFVLHTHVLQRIPKYRAELEKKSGTISYVGQPMEITDKGPYDLAAFSQALCYVGGSPLPAIDPGAANVLELLKMLLRMVAVSAALGLPKLSDDVLAHIEGSPSLSAGQLLDFAKIVYAGDKDGDLAVHAPDSPVGNVLQRMLTTLFSAKLDKSTMERMNAEKGVLKTVLFEVLMCCHGRKQAIKKE</sequence>
<reference evidence="2 3" key="1">
    <citation type="journal article" date="2020" name="Microbiol. Resour. Announc.">
        <title>Draft Genome Sequence of a Cladosporium Species Isolated from the Mesophotic Ascidian Didemnum maculosum.</title>
        <authorList>
            <person name="Gioti A."/>
            <person name="Siaperas R."/>
            <person name="Nikolaivits E."/>
            <person name="Le Goff G."/>
            <person name="Ouazzani J."/>
            <person name="Kotoulas G."/>
            <person name="Topakas E."/>
        </authorList>
    </citation>
    <scope>NUCLEOTIDE SEQUENCE [LARGE SCALE GENOMIC DNA]</scope>
    <source>
        <strain evidence="2 3">TM138-S3</strain>
    </source>
</reference>
<accession>A0AB34L518</accession>
<organism evidence="2 3">
    <name type="scientific">Cladosporium halotolerans</name>
    <dbReference type="NCBI Taxonomy" id="1052096"/>
    <lineage>
        <taxon>Eukaryota</taxon>
        <taxon>Fungi</taxon>
        <taxon>Dikarya</taxon>
        <taxon>Ascomycota</taxon>
        <taxon>Pezizomycotina</taxon>
        <taxon>Dothideomycetes</taxon>
        <taxon>Dothideomycetidae</taxon>
        <taxon>Cladosporiales</taxon>
        <taxon>Cladosporiaceae</taxon>
        <taxon>Cladosporium</taxon>
    </lineage>
</organism>